<name>A0ABW4D709_9LACO</name>
<evidence type="ECO:0000313" key="10">
    <source>
        <dbReference type="EMBL" id="MFD1455622.1"/>
    </source>
</evidence>
<feature type="compositionally biased region" description="Low complexity" evidence="8">
    <location>
        <begin position="75"/>
        <end position="99"/>
    </location>
</feature>
<comment type="caution">
    <text evidence="10">The sequence shown here is derived from an EMBL/GenBank/DDBJ whole genome shotgun (WGS) entry which is preliminary data.</text>
</comment>
<comment type="subunit">
    <text evidence="6">Homohexamer. Forms a ring that surrounds DNA.</text>
</comment>
<dbReference type="InterPro" id="IPR027417">
    <property type="entry name" value="P-loop_NTPase"/>
</dbReference>
<dbReference type="InterPro" id="IPR036388">
    <property type="entry name" value="WH-like_DNA-bd_sf"/>
</dbReference>
<evidence type="ECO:0000256" key="6">
    <source>
        <dbReference type="ARBA" id="ARBA00025923"/>
    </source>
</evidence>
<gene>
    <name evidence="10" type="ORF">ACFQ44_07950</name>
</gene>
<sequence>MEHYDGPAFYRKFPVEPTPEQMDDTTDERSERQVRLRKERNDRLRLRQQREEKRETAAQSAAQAVLHQTKQPNRPTTTKPTPAPTASAPTPEEAAAAASANYRPFAVTQIPKQRSRVWQPAVLRKRYQRLIASFRKDDASFLLYGTAADEAALNAPVTDTPTSQAAPTVVFTPDSAATASSQAVTVRSTADVVVQQLAATPVVQAESSANSAAELSTEPADSIAASENETTPTDDTTAAVAETAVDESTPLTSETSDEVTSTESSDVDEAPVTDEPQVTTNDPETDTLDSSETASESVADNNNNETEAVDAAEATTVATDPTETASTTDQVTSEAETADVAMEANNSTTTEPTEVVEPAPTEIFYPEQPADTATSQAYLPVDNEPMPVGEATDAVVSDGETGTSAASVDPNDSVEDVAEATEPVETPADEDETVTPATETAVPETPAEPTTMASEASTTAQPTEVTELLRRAEAPESAATATPEPDQSAAESETNSMINSGDAEDASPVEAAVTANTTPQPAKPVIKAKAKPTRGLGHSLGDIMQEEGNDQRNLALFDRATATPAPAEEATPERGYHFPDLSLLPKPVVPDEEALDEWIEHQAEVLDATLSAFHVDAHVTDWTVGPTVTQFQISLALGVKVNKITNLNDDLKLALAAKDIRIEAPIPGKTTVGIEIPNVKSRPVMLSEILNSAAFKNSESPLTVALGVDLFGKPQVTDLRKMPHGLIAGATGSGKSVFINSLLLSILYKATPAQVKLLLIDPKAVEMAPYDALPHLLSPVISDPKAAAAALKWVVTEMDERYEKLAAAGVRNIEQFNDRADANDEPSLKMPYIVIIIDELADLMMMAASEVQDYIVRITQKARAAGIHLLVATQRPSVDIVTGTIKNNIPTRIAFMVSSQIDSRTILDTAGAENLLGRGDMLYLGNGASQPMRLQGAFVESEVDGVTDFVRTQGQPHYAFEPKGLLQRETAEENQDELLPKVLEYIAQEKSVSTSKLQRVFSIGYNRAANLIDDLEQHHYVSPQHGSKPREVYLTPEDLGKDLPEPHDQGAPFSS</sequence>
<feature type="compositionally biased region" description="Basic and acidic residues" evidence="8">
    <location>
        <begin position="27"/>
        <end position="56"/>
    </location>
</feature>
<feature type="binding site" evidence="7">
    <location>
        <begin position="729"/>
        <end position="736"/>
    </location>
    <ligand>
        <name>ATP</name>
        <dbReference type="ChEBI" id="CHEBI:30616"/>
    </ligand>
</feature>
<dbReference type="InterPro" id="IPR041027">
    <property type="entry name" value="FtsK_alpha"/>
</dbReference>
<feature type="compositionally biased region" description="Low complexity" evidence="8">
    <location>
        <begin position="434"/>
        <end position="451"/>
    </location>
</feature>
<feature type="compositionally biased region" description="Basic and acidic residues" evidence="8">
    <location>
        <begin position="1038"/>
        <end position="1048"/>
    </location>
</feature>
<dbReference type="SMART" id="SM00382">
    <property type="entry name" value="AAA"/>
    <property type="match status" value="1"/>
</dbReference>
<evidence type="ECO:0000256" key="7">
    <source>
        <dbReference type="PROSITE-ProRule" id="PRU00289"/>
    </source>
</evidence>
<dbReference type="InterPro" id="IPR050206">
    <property type="entry name" value="FtsK/SpoIIIE/SftA"/>
</dbReference>
<feature type="compositionally biased region" description="Low complexity" evidence="8">
    <location>
        <begin position="205"/>
        <end position="218"/>
    </location>
</feature>
<feature type="domain" description="FtsK" evidence="9">
    <location>
        <begin position="712"/>
        <end position="904"/>
    </location>
</feature>
<feature type="compositionally biased region" description="Low complexity" evidence="8">
    <location>
        <begin position="298"/>
        <end position="329"/>
    </location>
</feature>
<keyword evidence="11" id="KW-1185">Reference proteome</keyword>
<evidence type="ECO:0000256" key="3">
    <source>
        <dbReference type="ARBA" id="ARBA00022741"/>
    </source>
</evidence>
<dbReference type="Pfam" id="PF17854">
    <property type="entry name" value="FtsK_alpha"/>
    <property type="match status" value="1"/>
</dbReference>
<reference evidence="11" key="1">
    <citation type="journal article" date="2019" name="Int. J. Syst. Evol. Microbiol.">
        <title>The Global Catalogue of Microorganisms (GCM) 10K type strain sequencing project: providing services to taxonomists for standard genome sequencing and annotation.</title>
        <authorList>
            <consortium name="The Broad Institute Genomics Platform"/>
            <consortium name="The Broad Institute Genome Sequencing Center for Infectious Disease"/>
            <person name="Wu L."/>
            <person name="Ma J."/>
        </authorList>
    </citation>
    <scope>NUCLEOTIDE SEQUENCE [LARGE SCALE GENOMIC DNA]</scope>
    <source>
        <strain evidence="11">CCM 8979</strain>
    </source>
</reference>
<protein>
    <recommendedName>
        <fullName evidence="2">DNA translocase FtsK</fullName>
    </recommendedName>
</protein>
<feature type="region of interest" description="Disordered" evidence="8">
    <location>
        <begin position="515"/>
        <end position="534"/>
    </location>
</feature>
<dbReference type="PANTHER" id="PTHR22683:SF42">
    <property type="entry name" value="DNA TRANSLOCASE SFTA"/>
    <property type="match status" value="1"/>
</dbReference>
<evidence type="ECO:0000256" key="5">
    <source>
        <dbReference type="ARBA" id="ARBA00023125"/>
    </source>
</evidence>
<evidence type="ECO:0000259" key="9">
    <source>
        <dbReference type="PROSITE" id="PS50901"/>
    </source>
</evidence>
<feature type="region of interest" description="Disordered" evidence="8">
    <location>
        <begin position="204"/>
        <end position="337"/>
    </location>
</feature>
<evidence type="ECO:0000256" key="4">
    <source>
        <dbReference type="ARBA" id="ARBA00022840"/>
    </source>
</evidence>
<feature type="region of interest" description="Disordered" evidence="8">
    <location>
        <begin position="1021"/>
        <end position="1055"/>
    </location>
</feature>
<keyword evidence="3 7" id="KW-0547">Nucleotide-binding</keyword>
<feature type="compositionally biased region" description="Low complexity" evidence="8">
    <location>
        <begin position="475"/>
        <end position="485"/>
    </location>
</feature>
<feature type="compositionally biased region" description="Polar residues" evidence="8">
    <location>
        <begin position="57"/>
        <end position="74"/>
    </location>
</feature>
<dbReference type="SUPFAM" id="SSF46785">
    <property type="entry name" value="Winged helix' DNA-binding domain"/>
    <property type="match status" value="1"/>
</dbReference>
<comment type="similarity">
    <text evidence="1">Belongs to the FtsK/SpoIIIE/SftA family.</text>
</comment>
<dbReference type="InterPro" id="IPR002543">
    <property type="entry name" value="FtsK_dom"/>
</dbReference>
<dbReference type="RefSeq" id="WP_203645338.1">
    <property type="nucleotide sequence ID" value="NZ_BOLN01000005.1"/>
</dbReference>
<dbReference type="Pfam" id="PF01580">
    <property type="entry name" value="FtsK_SpoIIIE"/>
    <property type="match status" value="1"/>
</dbReference>
<feature type="region of interest" description="Disordered" evidence="8">
    <location>
        <begin position="1"/>
        <end position="99"/>
    </location>
</feature>
<dbReference type="PANTHER" id="PTHR22683">
    <property type="entry name" value="SPORULATION PROTEIN RELATED"/>
    <property type="match status" value="1"/>
</dbReference>
<dbReference type="Proteomes" id="UP001597189">
    <property type="component" value="Unassembled WGS sequence"/>
</dbReference>
<feature type="compositionally biased region" description="Polar residues" evidence="8">
    <location>
        <begin position="452"/>
        <end position="464"/>
    </location>
</feature>
<feature type="compositionally biased region" description="Polar residues" evidence="8">
    <location>
        <begin position="489"/>
        <end position="499"/>
    </location>
</feature>
<feature type="region of interest" description="Disordered" evidence="8">
    <location>
        <begin position="380"/>
        <end position="509"/>
    </location>
</feature>
<dbReference type="PROSITE" id="PS50901">
    <property type="entry name" value="FTSK"/>
    <property type="match status" value="1"/>
</dbReference>
<dbReference type="InterPro" id="IPR036390">
    <property type="entry name" value="WH_DNA-bd_sf"/>
</dbReference>
<dbReference type="Gene3D" id="3.40.50.300">
    <property type="entry name" value="P-loop containing nucleotide triphosphate hydrolases"/>
    <property type="match status" value="1"/>
</dbReference>
<dbReference type="SUPFAM" id="SSF52540">
    <property type="entry name" value="P-loop containing nucleoside triphosphate hydrolases"/>
    <property type="match status" value="1"/>
</dbReference>
<dbReference type="InterPro" id="IPR003593">
    <property type="entry name" value="AAA+_ATPase"/>
</dbReference>
<dbReference type="Gene3D" id="1.10.10.10">
    <property type="entry name" value="Winged helix-like DNA-binding domain superfamily/Winged helix DNA-binding domain"/>
    <property type="match status" value="1"/>
</dbReference>
<dbReference type="EMBL" id="JBHTOD010000005">
    <property type="protein sequence ID" value="MFD1455622.1"/>
    <property type="molecule type" value="Genomic_DNA"/>
</dbReference>
<evidence type="ECO:0000256" key="1">
    <source>
        <dbReference type="ARBA" id="ARBA00006474"/>
    </source>
</evidence>
<keyword evidence="4 7" id="KW-0067">ATP-binding</keyword>
<keyword evidence="5" id="KW-0238">DNA-binding</keyword>
<accession>A0ABW4D709</accession>
<evidence type="ECO:0000256" key="2">
    <source>
        <dbReference type="ARBA" id="ARBA00020887"/>
    </source>
</evidence>
<evidence type="ECO:0000256" key="8">
    <source>
        <dbReference type="SAM" id="MobiDB-lite"/>
    </source>
</evidence>
<dbReference type="InterPro" id="IPR018541">
    <property type="entry name" value="Ftsk_gamma"/>
</dbReference>
<dbReference type="SMART" id="SM00843">
    <property type="entry name" value="Ftsk_gamma"/>
    <property type="match status" value="1"/>
</dbReference>
<feature type="compositionally biased region" description="Low complexity" evidence="8">
    <location>
        <begin position="229"/>
        <end position="264"/>
    </location>
</feature>
<evidence type="ECO:0000313" key="11">
    <source>
        <dbReference type="Proteomes" id="UP001597189"/>
    </source>
</evidence>
<organism evidence="10 11">
    <name type="scientific">Levilactobacillus lanxiensis</name>
    <dbReference type="NCBI Taxonomy" id="2799568"/>
    <lineage>
        <taxon>Bacteria</taxon>
        <taxon>Bacillati</taxon>
        <taxon>Bacillota</taxon>
        <taxon>Bacilli</taxon>
        <taxon>Lactobacillales</taxon>
        <taxon>Lactobacillaceae</taxon>
        <taxon>Levilactobacillus</taxon>
    </lineage>
</organism>
<proteinExistence type="inferred from homology"/>
<dbReference type="Pfam" id="PF09397">
    <property type="entry name" value="FtsK_gamma"/>
    <property type="match status" value="1"/>
</dbReference>
<dbReference type="CDD" id="cd01127">
    <property type="entry name" value="TrwB_TraG_TraD_VirD4"/>
    <property type="match status" value="1"/>
</dbReference>
<dbReference type="Gene3D" id="3.30.980.40">
    <property type="match status" value="1"/>
</dbReference>